<feature type="compositionally biased region" description="Basic and acidic residues" evidence="1">
    <location>
        <begin position="70"/>
        <end position="80"/>
    </location>
</feature>
<feature type="compositionally biased region" description="Basic residues" evidence="1">
    <location>
        <begin position="44"/>
        <end position="60"/>
    </location>
</feature>
<proteinExistence type="predicted"/>
<evidence type="ECO:0000256" key="1">
    <source>
        <dbReference type="SAM" id="MobiDB-lite"/>
    </source>
</evidence>
<name>A0A6J4JCD2_9PROT</name>
<protein>
    <submittedName>
        <fullName evidence="2">Uncharacterized protein</fullName>
    </submittedName>
</protein>
<feature type="non-terminal residue" evidence="2">
    <location>
        <position position="80"/>
    </location>
</feature>
<reference evidence="2" key="1">
    <citation type="submission" date="2020-02" db="EMBL/GenBank/DDBJ databases">
        <authorList>
            <person name="Meier V. D."/>
        </authorList>
    </citation>
    <scope>NUCLEOTIDE SEQUENCE</scope>
    <source>
        <strain evidence="2">AVDCRST_MAG04</strain>
    </source>
</reference>
<organism evidence="2">
    <name type="scientific">uncultured Acetobacteraceae bacterium</name>
    <dbReference type="NCBI Taxonomy" id="169975"/>
    <lineage>
        <taxon>Bacteria</taxon>
        <taxon>Pseudomonadati</taxon>
        <taxon>Pseudomonadota</taxon>
        <taxon>Alphaproteobacteria</taxon>
        <taxon>Acetobacterales</taxon>
        <taxon>Acetobacteraceae</taxon>
        <taxon>environmental samples</taxon>
    </lineage>
</organism>
<gene>
    <name evidence="2" type="ORF">AVDCRST_MAG04-3258</name>
</gene>
<dbReference type="AlphaFoldDB" id="A0A6J4JCD2"/>
<dbReference type="EMBL" id="CADCTL010000239">
    <property type="protein sequence ID" value="CAA9273700.1"/>
    <property type="molecule type" value="Genomic_DNA"/>
</dbReference>
<evidence type="ECO:0000313" key="2">
    <source>
        <dbReference type="EMBL" id="CAA9273700.1"/>
    </source>
</evidence>
<sequence>ADLPRGRGTGDRIPGEGHAAARAAGRVGAPPRLPELPDLPAPVHGHHRPHPPRRRRRAAAGRRGPFGGGDEGRADTRGGL</sequence>
<accession>A0A6J4JCD2</accession>
<feature type="non-terminal residue" evidence="2">
    <location>
        <position position="1"/>
    </location>
</feature>
<feature type="compositionally biased region" description="Pro residues" evidence="1">
    <location>
        <begin position="31"/>
        <end position="40"/>
    </location>
</feature>
<feature type="compositionally biased region" description="Low complexity" evidence="1">
    <location>
        <begin position="16"/>
        <end position="30"/>
    </location>
</feature>
<feature type="region of interest" description="Disordered" evidence="1">
    <location>
        <begin position="1"/>
        <end position="80"/>
    </location>
</feature>
<feature type="compositionally biased region" description="Basic and acidic residues" evidence="1">
    <location>
        <begin position="1"/>
        <end position="15"/>
    </location>
</feature>